<keyword evidence="2" id="KW-0812">Transmembrane</keyword>
<reference evidence="4 5" key="1">
    <citation type="submission" date="2020-02" db="EMBL/GenBank/DDBJ databases">
        <title>Draft genome sequence of Limisphaera ngatamarikiensis NGM72.4T, a thermophilic Verrucomicrobia grouped in subdivision 3.</title>
        <authorList>
            <person name="Carere C.R."/>
            <person name="Steen J."/>
            <person name="Hugenholtz P."/>
            <person name="Stott M.B."/>
        </authorList>
    </citation>
    <scope>NUCLEOTIDE SEQUENCE [LARGE SCALE GENOMIC DNA]</scope>
    <source>
        <strain evidence="4 5">NGM72.4</strain>
    </source>
</reference>
<keyword evidence="3" id="KW-0175">Coiled coil</keyword>
<dbReference type="SUPFAM" id="SSF56954">
    <property type="entry name" value="Outer membrane efflux proteins (OEP)"/>
    <property type="match status" value="1"/>
</dbReference>
<evidence type="ECO:0000256" key="3">
    <source>
        <dbReference type="SAM" id="Coils"/>
    </source>
</evidence>
<keyword evidence="2" id="KW-0449">Lipoprotein</keyword>
<evidence type="ECO:0000313" key="4">
    <source>
        <dbReference type="EMBL" id="NGO38348.1"/>
    </source>
</evidence>
<dbReference type="InterPro" id="IPR003423">
    <property type="entry name" value="OMP_efflux"/>
</dbReference>
<name>A0A6M1RE21_9BACT</name>
<dbReference type="AlphaFoldDB" id="A0A6M1RE21"/>
<keyword evidence="5" id="KW-1185">Reference proteome</keyword>
<evidence type="ECO:0000256" key="2">
    <source>
        <dbReference type="RuleBase" id="RU362097"/>
    </source>
</evidence>
<dbReference type="GO" id="GO:0005886">
    <property type="term" value="C:plasma membrane"/>
    <property type="evidence" value="ECO:0007669"/>
    <property type="project" value="UniProtKB-SubCell"/>
</dbReference>
<dbReference type="InterPro" id="IPR010131">
    <property type="entry name" value="MdtP/NodT-like"/>
</dbReference>
<evidence type="ECO:0000313" key="5">
    <source>
        <dbReference type="Proteomes" id="UP000477311"/>
    </source>
</evidence>
<comment type="subcellular location">
    <subcellularLocation>
        <location evidence="2">Cell membrane</location>
        <topology evidence="2">Lipid-anchor</topology>
    </subcellularLocation>
</comment>
<dbReference type="PROSITE" id="PS51257">
    <property type="entry name" value="PROKAR_LIPOPROTEIN"/>
    <property type="match status" value="1"/>
</dbReference>
<sequence length="478" mass="52371">MNRCVPWYPALLLLVSCASPPKQTHVPDLPVPEHWAAPAPNEPFVEGRCWESLGGPTLTALIREALEHNRDLRQAAARVDAAVAQARIAGASLPPQLTLNGDATRRQQVFVGLPIPGRENTPLSSRSTSYGVSLNVSWELDLWGRIRAGQTAALAELQAAEAMYRAAQQSLAAQTARAWLALVAAQQQCELARANRDSLARTADRIAARYREGTRTALEDRMARQNLASAEAMLAAREGERDAALRQLEILLGRYPAGTFTNTGSLPPITPDVPAGLPSELLQRRPDLVVAERQLAAQLARVREARAALWPRISLTAAGGRISNELQDLLDSRFDVWSLAGNIAQPILQGGRLRANVRLAEARAREALENYASVMLRAFAEVETALVAEQHLRQRQAALEESLQQARAALRLAETRYQTGLVDYLTLLESQRALYLAESDLIEVQRQRWANRIDLYLALGGGFEPDPPGSTANVMTRP</sequence>
<dbReference type="Pfam" id="PF02321">
    <property type="entry name" value="OEP"/>
    <property type="match status" value="2"/>
</dbReference>
<evidence type="ECO:0000256" key="1">
    <source>
        <dbReference type="ARBA" id="ARBA00007613"/>
    </source>
</evidence>
<keyword evidence="2" id="KW-1134">Transmembrane beta strand</keyword>
<keyword evidence="2" id="KW-0472">Membrane</keyword>
<dbReference type="EMBL" id="JAAKYA010000014">
    <property type="protein sequence ID" value="NGO38348.1"/>
    <property type="molecule type" value="Genomic_DNA"/>
</dbReference>
<gene>
    <name evidence="4" type="ORF">G4L39_02915</name>
</gene>
<dbReference type="Gene3D" id="1.20.1600.10">
    <property type="entry name" value="Outer membrane efflux proteins (OEP)"/>
    <property type="match status" value="1"/>
</dbReference>
<organism evidence="4 5">
    <name type="scientific">Limisphaera ngatamarikiensis</name>
    <dbReference type="NCBI Taxonomy" id="1324935"/>
    <lineage>
        <taxon>Bacteria</taxon>
        <taxon>Pseudomonadati</taxon>
        <taxon>Verrucomicrobiota</taxon>
        <taxon>Verrucomicrobiia</taxon>
        <taxon>Limisphaerales</taxon>
        <taxon>Limisphaeraceae</taxon>
        <taxon>Limisphaera</taxon>
    </lineage>
</organism>
<dbReference type="RefSeq" id="WP_165105763.1">
    <property type="nucleotide sequence ID" value="NZ_JAAKYA010000014.1"/>
</dbReference>
<proteinExistence type="inferred from homology"/>
<accession>A0A6M1RE21</accession>
<comment type="similarity">
    <text evidence="1 2">Belongs to the outer membrane factor (OMF) (TC 1.B.17) family.</text>
</comment>
<dbReference type="PANTHER" id="PTHR30203:SF33">
    <property type="entry name" value="BLR4455 PROTEIN"/>
    <property type="match status" value="1"/>
</dbReference>
<dbReference type="Gene3D" id="2.20.200.10">
    <property type="entry name" value="Outer membrane efflux proteins (OEP)"/>
    <property type="match status" value="1"/>
</dbReference>
<feature type="coiled-coil region" evidence="3">
    <location>
        <begin position="389"/>
        <end position="416"/>
    </location>
</feature>
<keyword evidence="2" id="KW-0564">Palmitate</keyword>
<protein>
    <submittedName>
        <fullName evidence="4">Efflux transporter outer membrane subunit</fullName>
    </submittedName>
</protein>
<comment type="caution">
    <text evidence="4">The sequence shown here is derived from an EMBL/GenBank/DDBJ whole genome shotgun (WGS) entry which is preliminary data.</text>
</comment>
<feature type="coiled-coil region" evidence="3">
    <location>
        <begin position="157"/>
        <end position="202"/>
    </location>
</feature>
<dbReference type="Proteomes" id="UP000477311">
    <property type="component" value="Unassembled WGS sequence"/>
</dbReference>
<dbReference type="GO" id="GO:0015562">
    <property type="term" value="F:efflux transmembrane transporter activity"/>
    <property type="evidence" value="ECO:0007669"/>
    <property type="project" value="InterPro"/>
</dbReference>
<dbReference type="NCBIfam" id="TIGR01845">
    <property type="entry name" value="outer_NodT"/>
    <property type="match status" value="1"/>
</dbReference>
<dbReference type="PANTHER" id="PTHR30203">
    <property type="entry name" value="OUTER MEMBRANE CATION EFFLUX PROTEIN"/>
    <property type="match status" value="1"/>
</dbReference>